<dbReference type="STRING" id="3988.B9S7M8"/>
<dbReference type="InParanoid" id="B9S7M8"/>
<keyword evidence="6" id="KW-1185">Reference proteome</keyword>
<evidence type="ECO:0000256" key="1">
    <source>
        <dbReference type="ARBA" id="ARBA00022723"/>
    </source>
</evidence>
<dbReference type="NCBIfam" id="TIGR01566">
    <property type="entry name" value="ZF_HD_prot_N"/>
    <property type="match status" value="1"/>
</dbReference>
<dbReference type="InterPro" id="IPR006456">
    <property type="entry name" value="ZF_HD_homeobox_Cys/His_dimer"/>
</dbReference>
<accession>B9S7M8</accession>
<dbReference type="eggNOG" id="ENOG502SVP3">
    <property type="taxonomic scope" value="Eukaryota"/>
</dbReference>
<dbReference type="GO" id="GO:0003700">
    <property type="term" value="F:DNA-binding transcription factor activity"/>
    <property type="evidence" value="ECO:0000318"/>
    <property type="project" value="GO_Central"/>
</dbReference>
<protein>
    <submittedName>
        <fullName evidence="5">Transcription factor, putative</fullName>
    </submittedName>
</protein>
<dbReference type="GO" id="GO:0006355">
    <property type="term" value="P:regulation of DNA-templated transcription"/>
    <property type="evidence" value="ECO:0000318"/>
    <property type="project" value="GO_Central"/>
</dbReference>
<feature type="domain" description="ZF-HD dimerization-type" evidence="4">
    <location>
        <begin position="25"/>
        <end position="74"/>
    </location>
</feature>
<dbReference type="Proteomes" id="UP000008311">
    <property type="component" value="Unassembled WGS sequence"/>
</dbReference>
<dbReference type="PROSITE" id="PS51523">
    <property type="entry name" value="ZF_HD_DIMER"/>
    <property type="match status" value="1"/>
</dbReference>
<evidence type="ECO:0000256" key="3">
    <source>
        <dbReference type="ARBA" id="ARBA00022833"/>
    </source>
</evidence>
<dbReference type="GO" id="GO:0008270">
    <property type="term" value="F:zinc ion binding"/>
    <property type="evidence" value="ECO:0007669"/>
    <property type="project" value="UniProtKB-KW"/>
</dbReference>
<keyword evidence="2" id="KW-0863">Zinc-finger</keyword>
<evidence type="ECO:0000313" key="5">
    <source>
        <dbReference type="EMBL" id="EEF40401.1"/>
    </source>
</evidence>
<dbReference type="PANTHER" id="PTHR31948">
    <property type="entry name" value="ZINC-FINGER HOMEODOMAIN PROTEIN 2"/>
    <property type="match status" value="1"/>
</dbReference>
<gene>
    <name evidence="5" type="ORF">RCOM_0609810</name>
</gene>
<dbReference type="Pfam" id="PF04770">
    <property type="entry name" value="ZF-HD_dimer"/>
    <property type="match status" value="1"/>
</dbReference>
<keyword evidence="1" id="KW-0479">Metal-binding</keyword>
<evidence type="ECO:0000256" key="2">
    <source>
        <dbReference type="ARBA" id="ARBA00022771"/>
    </source>
</evidence>
<dbReference type="GO" id="GO:0000976">
    <property type="term" value="F:transcription cis-regulatory region binding"/>
    <property type="evidence" value="ECO:0000318"/>
    <property type="project" value="GO_Central"/>
</dbReference>
<name>B9S7M8_RICCO</name>
<dbReference type="EMBL" id="EQ973886">
    <property type="protein sequence ID" value="EEF40401.1"/>
    <property type="molecule type" value="Genomic_DNA"/>
</dbReference>
<organism evidence="5 6">
    <name type="scientific">Ricinus communis</name>
    <name type="common">Castor bean</name>
    <dbReference type="NCBI Taxonomy" id="3988"/>
    <lineage>
        <taxon>Eukaryota</taxon>
        <taxon>Viridiplantae</taxon>
        <taxon>Streptophyta</taxon>
        <taxon>Embryophyta</taxon>
        <taxon>Tracheophyta</taxon>
        <taxon>Spermatophyta</taxon>
        <taxon>Magnoliopsida</taxon>
        <taxon>eudicotyledons</taxon>
        <taxon>Gunneridae</taxon>
        <taxon>Pentapetalae</taxon>
        <taxon>rosids</taxon>
        <taxon>fabids</taxon>
        <taxon>Malpighiales</taxon>
        <taxon>Euphorbiaceae</taxon>
        <taxon>Acalyphoideae</taxon>
        <taxon>Acalypheae</taxon>
        <taxon>Ricinus</taxon>
    </lineage>
</organism>
<dbReference type="AlphaFoldDB" id="B9S7M8"/>
<proteinExistence type="predicted"/>
<dbReference type="PANTHER" id="PTHR31948:SF156">
    <property type="entry name" value="ZF-HD DIMERIZATION-TYPE DOMAIN-CONTAINING PROTEIN"/>
    <property type="match status" value="1"/>
</dbReference>
<evidence type="ECO:0000313" key="6">
    <source>
        <dbReference type="Proteomes" id="UP000008311"/>
    </source>
</evidence>
<evidence type="ECO:0000259" key="4">
    <source>
        <dbReference type="PROSITE" id="PS51523"/>
    </source>
</evidence>
<dbReference type="GO" id="GO:0005634">
    <property type="term" value="C:nucleus"/>
    <property type="evidence" value="ECO:0000318"/>
    <property type="project" value="GO_Central"/>
</dbReference>
<sequence>MANTDSNSSSKTFNQESEERTTIQYKECWRNHAVLIGGYAADGCGEFIPKGGQGTRDALLCEACDCHRNFHRKELIKNGIALLGSHHIPTPLGWRKRDVHGSYPFPSALSQPSFSPGHHHYHYSQKKMQDMVSDEESVFYSGSQGEMEMKASKRTKRETL</sequence>
<keyword evidence="3" id="KW-0862">Zinc</keyword>
<reference evidence="6" key="1">
    <citation type="journal article" date="2010" name="Nat. Biotechnol.">
        <title>Draft genome sequence of the oilseed species Ricinus communis.</title>
        <authorList>
            <person name="Chan A.P."/>
            <person name="Crabtree J."/>
            <person name="Zhao Q."/>
            <person name="Lorenzi H."/>
            <person name="Orvis J."/>
            <person name="Puiu D."/>
            <person name="Melake-Berhan A."/>
            <person name="Jones K.M."/>
            <person name="Redman J."/>
            <person name="Chen G."/>
            <person name="Cahoon E.B."/>
            <person name="Gedil M."/>
            <person name="Stanke M."/>
            <person name="Haas B.J."/>
            <person name="Wortman J.R."/>
            <person name="Fraser-Liggett C.M."/>
            <person name="Ravel J."/>
            <person name="Rabinowicz P.D."/>
        </authorList>
    </citation>
    <scope>NUCLEOTIDE SEQUENCE [LARGE SCALE GENOMIC DNA]</scope>
    <source>
        <strain evidence="6">cv. Hale</strain>
    </source>
</reference>